<proteinExistence type="predicted"/>
<reference evidence="3" key="2">
    <citation type="journal article" date="2014" name="ISME J.">
        <title>Microbial stratification in low pH oxic and suboxic macroscopic growths along an acid mine drainage.</title>
        <authorList>
            <person name="Mendez-Garcia C."/>
            <person name="Mesa V."/>
            <person name="Sprenger R.R."/>
            <person name="Richter M."/>
            <person name="Diez M.S."/>
            <person name="Solano J."/>
            <person name="Bargiela R."/>
            <person name="Golyshina O.V."/>
            <person name="Manteca A."/>
            <person name="Ramos J.L."/>
            <person name="Gallego J.R."/>
            <person name="Llorente I."/>
            <person name="Martins Dos Santos V.A."/>
            <person name="Jensen O.N."/>
            <person name="Pelaez A.I."/>
            <person name="Sanchez J."/>
            <person name="Ferrer M."/>
        </authorList>
    </citation>
    <scope>NUCLEOTIDE SEQUENCE</scope>
</reference>
<gene>
    <name evidence="3" type="ORF">B1A_09289</name>
    <name evidence="2" type="ORF">B2A_12656</name>
</gene>
<dbReference type="AlphaFoldDB" id="T1CBM6"/>
<dbReference type="Pfam" id="PF18480">
    <property type="entry name" value="DUF5615"/>
    <property type="match status" value="1"/>
</dbReference>
<comment type="caution">
    <text evidence="3">The sequence shown here is derived from an EMBL/GenBank/DDBJ whole genome shotgun (WGS) entry which is preliminary data.</text>
</comment>
<reference evidence="3" key="1">
    <citation type="submission" date="2013-08" db="EMBL/GenBank/DDBJ databases">
        <authorList>
            <person name="Mendez C."/>
            <person name="Richter M."/>
            <person name="Ferrer M."/>
            <person name="Sanchez J."/>
        </authorList>
    </citation>
    <scope>NUCLEOTIDE SEQUENCE</scope>
</reference>
<evidence type="ECO:0000313" key="3">
    <source>
        <dbReference type="EMBL" id="EQD63114.1"/>
    </source>
</evidence>
<accession>T1CBM6</accession>
<evidence type="ECO:0000313" key="2">
    <source>
        <dbReference type="EMBL" id="EQD34807.1"/>
    </source>
</evidence>
<organism evidence="3">
    <name type="scientific">mine drainage metagenome</name>
    <dbReference type="NCBI Taxonomy" id="410659"/>
    <lineage>
        <taxon>unclassified sequences</taxon>
        <taxon>metagenomes</taxon>
        <taxon>ecological metagenomes</taxon>
    </lineage>
</organism>
<dbReference type="EMBL" id="AUZX01006611">
    <property type="protein sequence ID" value="EQD63114.1"/>
    <property type="molecule type" value="Genomic_DNA"/>
</dbReference>
<sequence length="118" mass="12963">MRLVADEGCDFTVVVGVRGAGHDVVFIAERMPGVEDEKVIELAASERRLLLTEGKDFGQLVFAAAKESSGVMLIRYPAPARSTLTEAVVKRLAERADTLYSRFVVMEPGRIRVTQLLV</sequence>
<protein>
    <recommendedName>
        <fullName evidence="1">DUF5615 domain-containing protein</fullName>
    </recommendedName>
</protein>
<dbReference type="InterPro" id="IPR041049">
    <property type="entry name" value="DUF5615"/>
</dbReference>
<name>T1CBM6_9ZZZZ</name>
<feature type="domain" description="DUF5615" evidence="1">
    <location>
        <begin position="1"/>
        <end position="107"/>
    </location>
</feature>
<dbReference type="EMBL" id="AUZZ01009129">
    <property type="protein sequence ID" value="EQD34807.1"/>
    <property type="molecule type" value="Genomic_DNA"/>
</dbReference>
<evidence type="ECO:0000259" key="1">
    <source>
        <dbReference type="Pfam" id="PF18480"/>
    </source>
</evidence>